<keyword evidence="1" id="KW-0812">Transmembrane</keyword>
<proteinExistence type="predicted"/>
<protein>
    <submittedName>
        <fullName evidence="2">Putative membrane protein</fullName>
    </submittedName>
</protein>
<accession>I7KJF9</accession>
<dbReference type="EMBL" id="CAJZ01000116">
    <property type="protein sequence ID" value="CCI83590.1"/>
    <property type="molecule type" value="Genomic_DNA"/>
</dbReference>
<name>I7KJF9_9CORY</name>
<comment type="caution">
    <text evidence="2">The sequence shown here is derived from an EMBL/GenBank/DDBJ whole genome shotgun (WGS) entry which is preliminary data.</text>
</comment>
<dbReference type="Proteomes" id="UP000006078">
    <property type="component" value="Unassembled WGS sequence"/>
</dbReference>
<evidence type="ECO:0000313" key="4">
    <source>
        <dbReference type="Proteomes" id="UP000006078"/>
    </source>
</evidence>
<keyword evidence="4" id="KW-1185">Reference proteome</keyword>
<evidence type="ECO:0000313" key="2">
    <source>
        <dbReference type="EMBL" id="CCI83590.1"/>
    </source>
</evidence>
<dbReference type="STRING" id="29321.AAV33_00435"/>
<sequence>MAFAAALRSELTKLLTRKSTAVFAAIYAIITILPIAVAIIVKSINHQEVIFGWGMVMIASMTATFVAVAFGAVSTTTDIKTSMYAQAFLTQKSRWHWLVAKMLVTAVGLILVFLVALLVDAVLGLVFFDGFVNEGLPVVLVGQPLMQTSVLIIVMGLSAIIGSQGLSVALPLIWMAVVEGILGGLLGRMPFLQALMPFFNAQSLTSLFETTPEPLLGSSFVLNGAVVVAWLVVAVAGALVVNQRRDVK</sequence>
<keyword evidence="1" id="KW-1133">Transmembrane helix</keyword>
<gene>
    <name evidence="2" type="ORF">BN46_0859</name>
    <name evidence="3" type="ORF">HMPREF9719_00631</name>
</gene>
<dbReference type="HOGENOM" id="CLU_095621_0_0_11"/>
<feature type="transmembrane region" description="Helical" evidence="1">
    <location>
        <begin position="102"/>
        <end position="128"/>
    </location>
</feature>
<dbReference type="eggNOG" id="ENOG5030HQN">
    <property type="taxonomic scope" value="Bacteria"/>
</dbReference>
<dbReference type="Proteomes" id="UP000011016">
    <property type="component" value="Unassembled WGS sequence"/>
</dbReference>
<keyword evidence="1" id="KW-0472">Membrane</keyword>
<organism evidence="2 5">
    <name type="scientific">Corynebacterium otitidis ATCC 51513</name>
    <dbReference type="NCBI Taxonomy" id="883169"/>
    <lineage>
        <taxon>Bacteria</taxon>
        <taxon>Bacillati</taxon>
        <taxon>Actinomycetota</taxon>
        <taxon>Actinomycetes</taxon>
        <taxon>Mycobacteriales</taxon>
        <taxon>Corynebacteriaceae</taxon>
        <taxon>Corynebacterium</taxon>
    </lineage>
</organism>
<feature type="transmembrane region" description="Helical" evidence="1">
    <location>
        <begin position="21"/>
        <end position="44"/>
    </location>
</feature>
<dbReference type="OrthoDB" id="4400257at2"/>
<reference evidence="2 5" key="1">
    <citation type="journal article" date="2012" name="J. Bacteriol.">
        <title>Draft Genome Sequence of Turicella otitidis ATCC 51513, Isolated from Middle Ear Fluid from a Child with Otitis Media.</title>
        <authorList>
            <person name="Brinkrolf K."/>
            <person name="Schneider J."/>
            <person name="Knecht M."/>
            <person name="Ruckert C."/>
            <person name="Tauch A."/>
        </authorList>
    </citation>
    <scope>NUCLEOTIDE SEQUENCE [LARGE SCALE GENOMIC DNA]</scope>
    <source>
        <strain evidence="2 5">ATCC 51513</strain>
    </source>
</reference>
<dbReference type="EMBL" id="AHAE01000032">
    <property type="protein sequence ID" value="EJZ82406.1"/>
    <property type="molecule type" value="Genomic_DNA"/>
</dbReference>
<evidence type="ECO:0000313" key="5">
    <source>
        <dbReference type="Proteomes" id="UP000011016"/>
    </source>
</evidence>
<feature type="transmembrane region" description="Helical" evidence="1">
    <location>
        <begin position="220"/>
        <end position="241"/>
    </location>
</feature>
<evidence type="ECO:0000256" key="1">
    <source>
        <dbReference type="SAM" id="Phobius"/>
    </source>
</evidence>
<reference evidence="3 4" key="2">
    <citation type="submission" date="2012-08" db="EMBL/GenBank/DDBJ databases">
        <title>The Genome Sequence of Turicella otitidis ATCC 51513.</title>
        <authorList>
            <consortium name="The Broad Institute Genome Sequencing Platform"/>
            <person name="Earl A."/>
            <person name="Ward D."/>
            <person name="Feldgarden M."/>
            <person name="Gevers D."/>
            <person name="Huys G."/>
            <person name="Walker B."/>
            <person name="Young S.K."/>
            <person name="Zeng Q."/>
            <person name="Gargeya S."/>
            <person name="Fitzgerald M."/>
            <person name="Haas B."/>
            <person name="Abouelleil A."/>
            <person name="Alvarado L."/>
            <person name="Arachchi H.M."/>
            <person name="Berlin A.M."/>
            <person name="Chapman S.B."/>
            <person name="Goldberg J."/>
            <person name="Griggs A."/>
            <person name="Gujja S."/>
            <person name="Hansen M."/>
            <person name="Howarth C."/>
            <person name="Imamovic A."/>
            <person name="Larimer J."/>
            <person name="McCowen C."/>
            <person name="Montmayeur A."/>
            <person name="Murphy C."/>
            <person name="Neiman D."/>
            <person name="Pearson M."/>
            <person name="Priest M."/>
            <person name="Roberts A."/>
            <person name="Saif S."/>
            <person name="Shea T."/>
            <person name="Sisk P."/>
            <person name="Sykes S."/>
            <person name="Wortman J."/>
            <person name="Nusbaum C."/>
            <person name="Birren B."/>
        </authorList>
    </citation>
    <scope>NUCLEOTIDE SEQUENCE [LARGE SCALE GENOMIC DNA]</scope>
    <source>
        <strain evidence="3 4">ATCC 51513</strain>
    </source>
</reference>
<dbReference type="RefSeq" id="WP_004600521.1">
    <property type="nucleotide sequence ID" value="NZ_HF541866.1"/>
</dbReference>
<feature type="transmembrane region" description="Helical" evidence="1">
    <location>
        <begin position="50"/>
        <end position="73"/>
    </location>
</feature>
<feature type="transmembrane region" description="Helical" evidence="1">
    <location>
        <begin position="148"/>
        <end position="174"/>
    </location>
</feature>
<dbReference type="PATRIC" id="fig|883169.3.peg.603"/>
<evidence type="ECO:0000313" key="3">
    <source>
        <dbReference type="EMBL" id="EJZ82406.1"/>
    </source>
</evidence>
<dbReference type="AlphaFoldDB" id="I7KJF9"/>